<evidence type="ECO:0000256" key="3">
    <source>
        <dbReference type="ARBA" id="ARBA00012438"/>
    </source>
</evidence>
<keyword evidence="9" id="KW-0902">Two-component regulatory system</keyword>
<feature type="region of interest" description="Disordered" evidence="11">
    <location>
        <begin position="107"/>
        <end position="137"/>
    </location>
</feature>
<keyword evidence="4" id="KW-0597">Phosphoprotein</keyword>
<dbReference type="Gene3D" id="1.10.287.130">
    <property type="match status" value="1"/>
</dbReference>
<evidence type="ECO:0000259" key="13">
    <source>
        <dbReference type="PROSITE" id="PS50109"/>
    </source>
</evidence>
<comment type="catalytic activity">
    <reaction evidence="1">
        <text>ATP + protein L-histidine = ADP + protein N-phospho-L-histidine.</text>
        <dbReference type="EC" id="2.7.13.3"/>
    </reaction>
</comment>
<dbReference type="AlphaFoldDB" id="A0A7G7MG65"/>
<dbReference type="InterPro" id="IPR050428">
    <property type="entry name" value="TCS_sensor_his_kinase"/>
</dbReference>
<reference evidence="15 16" key="1">
    <citation type="submission" date="2020-08" db="EMBL/GenBank/DDBJ databases">
        <authorList>
            <person name="Mo P."/>
        </authorList>
    </citation>
    <scope>NUCLEOTIDE SEQUENCE [LARGE SCALE GENOMIC DNA]</scope>
    <source>
        <strain evidence="15 16">CGMCC 4.1532</strain>
    </source>
</reference>
<dbReference type="PANTHER" id="PTHR45436">
    <property type="entry name" value="SENSOR HISTIDINE KINASE YKOH"/>
    <property type="match status" value="1"/>
</dbReference>
<feature type="domain" description="Histidine kinase" evidence="13">
    <location>
        <begin position="261"/>
        <end position="469"/>
    </location>
</feature>
<dbReference type="InterPro" id="IPR003660">
    <property type="entry name" value="HAMP_dom"/>
</dbReference>
<evidence type="ECO:0000256" key="7">
    <source>
        <dbReference type="ARBA" id="ARBA00022777"/>
    </source>
</evidence>
<protein>
    <recommendedName>
        <fullName evidence="3">histidine kinase</fullName>
        <ecNumber evidence="3">2.7.13.3</ecNumber>
    </recommendedName>
</protein>
<dbReference type="InterPro" id="IPR004358">
    <property type="entry name" value="Sig_transdc_His_kin-like_C"/>
</dbReference>
<keyword evidence="16" id="KW-1185">Reference proteome</keyword>
<dbReference type="InterPro" id="IPR005467">
    <property type="entry name" value="His_kinase_dom"/>
</dbReference>
<keyword evidence="6 12" id="KW-0812">Transmembrane</keyword>
<dbReference type="PRINTS" id="PR00344">
    <property type="entry name" value="BCTRLSENSOR"/>
</dbReference>
<dbReference type="Pfam" id="PF00512">
    <property type="entry name" value="HisKA"/>
    <property type="match status" value="1"/>
</dbReference>
<evidence type="ECO:0000313" key="16">
    <source>
        <dbReference type="Proteomes" id="UP000515728"/>
    </source>
</evidence>
<dbReference type="InterPro" id="IPR003661">
    <property type="entry name" value="HisK_dim/P_dom"/>
</dbReference>
<dbReference type="Pfam" id="PF02518">
    <property type="entry name" value="HATPase_c"/>
    <property type="match status" value="1"/>
</dbReference>
<keyword evidence="5" id="KW-0808">Transferase</keyword>
<keyword evidence="10 12" id="KW-0472">Membrane</keyword>
<dbReference type="EC" id="2.7.13.3" evidence="3"/>
<dbReference type="Gene3D" id="3.30.565.10">
    <property type="entry name" value="Histidine kinase-like ATPase, C-terminal domain"/>
    <property type="match status" value="1"/>
</dbReference>
<dbReference type="PANTHER" id="PTHR45436:SF5">
    <property type="entry name" value="SENSOR HISTIDINE KINASE TRCS"/>
    <property type="match status" value="1"/>
</dbReference>
<dbReference type="SMART" id="SM00304">
    <property type="entry name" value="HAMP"/>
    <property type="match status" value="1"/>
</dbReference>
<feature type="transmembrane region" description="Helical" evidence="12">
    <location>
        <begin position="12"/>
        <end position="37"/>
    </location>
</feature>
<evidence type="ECO:0000256" key="6">
    <source>
        <dbReference type="ARBA" id="ARBA00022692"/>
    </source>
</evidence>
<dbReference type="SMART" id="SM00387">
    <property type="entry name" value="HATPase_c"/>
    <property type="match status" value="1"/>
</dbReference>
<evidence type="ECO:0000259" key="14">
    <source>
        <dbReference type="PROSITE" id="PS50885"/>
    </source>
</evidence>
<dbReference type="Proteomes" id="UP000515728">
    <property type="component" value="Chromosome"/>
</dbReference>
<feature type="compositionally biased region" description="Pro residues" evidence="11">
    <location>
        <begin position="111"/>
        <end position="129"/>
    </location>
</feature>
<dbReference type="EMBL" id="CP060131">
    <property type="protein sequence ID" value="QNG51776.1"/>
    <property type="molecule type" value="Genomic_DNA"/>
</dbReference>
<dbReference type="PROSITE" id="PS50109">
    <property type="entry name" value="HIS_KIN"/>
    <property type="match status" value="1"/>
</dbReference>
<keyword evidence="8 12" id="KW-1133">Transmembrane helix</keyword>
<evidence type="ECO:0000256" key="5">
    <source>
        <dbReference type="ARBA" id="ARBA00022679"/>
    </source>
</evidence>
<name>A0A7G7MG65_9PSEU</name>
<evidence type="ECO:0000256" key="2">
    <source>
        <dbReference type="ARBA" id="ARBA00004236"/>
    </source>
</evidence>
<dbReference type="Pfam" id="PF00672">
    <property type="entry name" value="HAMP"/>
    <property type="match status" value="1"/>
</dbReference>
<dbReference type="SUPFAM" id="SSF47384">
    <property type="entry name" value="Homodimeric domain of signal transducing histidine kinase"/>
    <property type="match status" value="1"/>
</dbReference>
<comment type="subcellular location">
    <subcellularLocation>
        <location evidence="2">Cell membrane</location>
    </subcellularLocation>
</comment>
<dbReference type="GO" id="GO:0005886">
    <property type="term" value="C:plasma membrane"/>
    <property type="evidence" value="ECO:0007669"/>
    <property type="project" value="UniProtKB-SubCell"/>
</dbReference>
<evidence type="ECO:0000256" key="4">
    <source>
        <dbReference type="ARBA" id="ARBA00022553"/>
    </source>
</evidence>
<evidence type="ECO:0000256" key="8">
    <source>
        <dbReference type="ARBA" id="ARBA00022989"/>
    </source>
</evidence>
<evidence type="ECO:0000313" key="15">
    <source>
        <dbReference type="EMBL" id="QNG51776.1"/>
    </source>
</evidence>
<feature type="domain" description="HAMP" evidence="14">
    <location>
        <begin position="186"/>
        <end position="239"/>
    </location>
</feature>
<feature type="transmembrane region" description="Helical" evidence="12">
    <location>
        <begin position="164"/>
        <end position="186"/>
    </location>
</feature>
<accession>A0A7G7MG65</accession>
<gene>
    <name evidence="15" type="ORF">H6H00_27350</name>
</gene>
<dbReference type="InterPro" id="IPR036890">
    <property type="entry name" value="HATPase_C_sf"/>
</dbReference>
<sequence length="469" mass="48665">MSTPTPSLRRRATVAVLGLFALLLVVVGVVIDIALGAQLRTELDTRLADRAERAEAFTEAGFPASALPDLLGGQDIRVRVTTPDGRTYGDPGVVPAAPDAPAAAATLTAEPAPPGPPRGPGGGPPPEPPAVSSTSRTVVLSDDTRVLLVADTTQIEGVRTQLRAIMLVAGLATLGLAGVALLTVVARALRPLDELTALAGRTTAGDRGQRLRPDRAGTDLGRAGAAFDGMLDALESAEARAQGAATDARRAEAQTRRFLSDAAHELRTPLAGMQAVAEQMLNRSPGPDDPNHRRVTLLMRETARTSRLVTDMLELARIDSGLPLRPADADLAAIVDAETERLRTLAPGLTVTRTGARGPVPVHVDAGRIAQVLANLGDNARRHTPPGGEITLDLTGHAVTVTDTGPGVPPGERERIFERLVRLDDARDRESGGAGLGLAIARGLARAHGGDLTLVPGPTGASFRLTLPA</sequence>
<evidence type="ECO:0000256" key="11">
    <source>
        <dbReference type="SAM" id="MobiDB-lite"/>
    </source>
</evidence>
<evidence type="ECO:0000256" key="12">
    <source>
        <dbReference type="SAM" id="Phobius"/>
    </source>
</evidence>
<evidence type="ECO:0000256" key="9">
    <source>
        <dbReference type="ARBA" id="ARBA00023012"/>
    </source>
</evidence>
<dbReference type="GO" id="GO:0000155">
    <property type="term" value="F:phosphorelay sensor kinase activity"/>
    <property type="evidence" value="ECO:0007669"/>
    <property type="project" value="InterPro"/>
</dbReference>
<dbReference type="Gene3D" id="6.10.340.10">
    <property type="match status" value="1"/>
</dbReference>
<dbReference type="KEGG" id="ppel:H6H00_27350"/>
<evidence type="ECO:0000256" key="10">
    <source>
        <dbReference type="ARBA" id="ARBA00023136"/>
    </source>
</evidence>
<evidence type="ECO:0000256" key="1">
    <source>
        <dbReference type="ARBA" id="ARBA00000085"/>
    </source>
</evidence>
<dbReference type="PROSITE" id="PS50885">
    <property type="entry name" value="HAMP"/>
    <property type="match status" value="1"/>
</dbReference>
<dbReference type="InterPro" id="IPR003594">
    <property type="entry name" value="HATPase_dom"/>
</dbReference>
<keyword evidence="7 15" id="KW-0418">Kinase</keyword>
<dbReference type="RefSeq" id="WP_185718529.1">
    <property type="nucleotide sequence ID" value="NZ_BAAAWI010000001.1"/>
</dbReference>
<organism evidence="15 16">
    <name type="scientific">Pseudonocardia petroleophila</name>
    <dbReference type="NCBI Taxonomy" id="37331"/>
    <lineage>
        <taxon>Bacteria</taxon>
        <taxon>Bacillati</taxon>
        <taxon>Actinomycetota</taxon>
        <taxon>Actinomycetes</taxon>
        <taxon>Pseudonocardiales</taxon>
        <taxon>Pseudonocardiaceae</taxon>
        <taxon>Pseudonocardia</taxon>
    </lineage>
</organism>
<dbReference type="SMART" id="SM00388">
    <property type="entry name" value="HisKA"/>
    <property type="match status" value="1"/>
</dbReference>
<dbReference type="SUPFAM" id="SSF55874">
    <property type="entry name" value="ATPase domain of HSP90 chaperone/DNA topoisomerase II/histidine kinase"/>
    <property type="match status" value="1"/>
</dbReference>
<dbReference type="CDD" id="cd00075">
    <property type="entry name" value="HATPase"/>
    <property type="match status" value="1"/>
</dbReference>
<proteinExistence type="predicted"/>
<dbReference type="InterPro" id="IPR036097">
    <property type="entry name" value="HisK_dim/P_sf"/>
</dbReference>
<dbReference type="CDD" id="cd00082">
    <property type="entry name" value="HisKA"/>
    <property type="match status" value="1"/>
</dbReference>